<dbReference type="EMBL" id="CACVKT020010017">
    <property type="protein sequence ID" value="CAC5424401.1"/>
    <property type="molecule type" value="Genomic_DNA"/>
</dbReference>
<dbReference type="AlphaFoldDB" id="A0A6J8EYV9"/>
<evidence type="ECO:0000313" key="3">
    <source>
        <dbReference type="Proteomes" id="UP000507470"/>
    </source>
</evidence>
<feature type="compositionally biased region" description="Basic and acidic residues" evidence="1">
    <location>
        <begin position="144"/>
        <end position="160"/>
    </location>
</feature>
<sequence>MGNVKVGTKSWKLGYKIEQGFIRYKSRRKPPINGGPKLNNMKDKPEPQFDFESSNFPPLSGPGTTSSTPTRVPSPPPVSPQKSQKTTIVEPPQQQKVIEVVQTPVKVTPVSSTPVKTAERATFQAERERPSPAKLSYAQMVQRKGSEKEEGSAAEGKPDDLSDNSGNESPQCSRKTLKEQSQTQKPAPRTPSKEHGRREFEPKEQRHGGGRRPAKENRIDRRGDRRRSDRNDREGSRSSVSSAK</sequence>
<dbReference type="OrthoDB" id="10046764at2759"/>
<feature type="compositionally biased region" description="Low complexity" evidence="1">
    <location>
        <begin position="57"/>
        <end position="71"/>
    </location>
</feature>
<name>A0A6J8EYV9_MYTCO</name>
<evidence type="ECO:0000256" key="1">
    <source>
        <dbReference type="SAM" id="MobiDB-lite"/>
    </source>
</evidence>
<gene>
    <name evidence="2" type="ORF">MCOR_56317</name>
</gene>
<organism evidence="2 3">
    <name type="scientific">Mytilus coruscus</name>
    <name type="common">Sea mussel</name>
    <dbReference type="NCBI Taxonomy" id="42192"/>
    <lineage>
        <taxon>Eukaryota</taxon>
        <taxon>Metazoa</taxon>
        <taxon>Spiralia</taxon>
        <taxon>Lophotrochozoa</taxon>
        <taxon>Mollusca</taxon>
        <taxon>Bivalvia</taxon>
        <taxon>Autobranchia</taxon>
        <taxon>Pteriomorphia</taxon>
        <taxon>Mytilida</taxon>
        <taxon>Mytiloidea</taxon>
        <taxon>Mytilidae</taxon>
        <taxon>Mytilinae</taxon>
        <taxon>Mytilus</taxon>
    </lineage>
</organism>
<protein>
    <submittedName>
        <fullName evidence="2">Uncharacterized protein</fullName>
    </submittedName>
</protein>
<reference evidence="2 3" key="1">
    <citation type="submission" date="2020-06" db="EMBL/GenBank/DDBJ databases">
        <authorList>
            <person name="Li R."/>
            <person name="Bekaert M."/>
        </authorList>
    </citation>
    <scope>NUCLEOTIDE SEQUENCE [LARGE SCALE GENOMIC DNA]</scope>
    <source>
        <strain evidence="3">wild</strain>
    </source>
</reference>
<feature type="compositionally biased region" description="Basic and acidic residues" evidence="1">
    <location>
        <begin position="191"/>
        <end position="236"/>
    </location>
</feature>
<feature type="compositionally biased region" description="Polar residues" evidence="1">
    <location>
        <begin position="163"/>
        <end position="185"/>
    </location>
</feature>
<evidence type="ECO:0000313" key="2">
    <source>
        <dbReference type="EMBL" id="CAC5424401.1"/>
    </source>
</evidence>
<feature type="compositionally biased region" description="Low complexity" evidence="1">
    <location>
        <begin position="100"/>
        <end position="116"/>
    </location>
</feature>
<feature type="region of interest" description="Disordered" evidence="1">
    <location>
        <begin position="25"/>
        <end position="244"/>
    </location>
</feature>
<dbReference type="Proteomes" id="UP000507470">
    <property type="component" value="Unassembled WGS sequence"/>
</dbReference>
<keyword evidence="3" id="KW-1185">Reference proteome</keyword>
<proteinExistence type="predicted"/>
<accession>A0A6J8EYV9</accession>